<dbReference type="EMBL" id="CM017885">
    <property type="protein sequence ID" value="KAG1367814.1"/>
    <property type="molecule type" value="Genomic_DNA"/>
</dbReference>
<dbReference type="AlphaFoldDB" id="A0A8K0IUA0"/>
<dbReference type="OrthoDB" id="1937908at2759"/>
<protein>
    <submittedName>
        <fullName evidence="2">Uncharacterized protein</fullName>
    </submittedName>
</protein>
<evidence type="ECO:0000313" key="3">
    <source>
        <dbReference type="Proteomes" id="UP000797356"/>
    </source>
</evidence>
<proteinExistence type="predicted"/>
<dbReference type="Proteomes" id="UP000797356">
    <property type="component" value="Chromosome 14"/>
</dbReference>
<accession>A0A8K0IUA0</accession>
<reference evidence="2" key="1">
    <citation type="journal article" date="2017" name="Gigascience">
        <title>The genome draft of coconut (Cocos nucifera).</title>
        <authorList>
            <person name="Xiao Y."/>
            <person name="Xu P."/>
            <person name="Fan H."/>
            <person name="Baudouin L."/>
            <person name="Xia W."/>
            <person name="Bocs S."/>
            <person name="Xu J."/>
            <person name="Li Q."/>
            <person name="Guo A."/>
            <person name="Zhou L."/>
            <person name="Li J."/>
            <person name="Wu Y."/>
            <person name="Ma Z."/>
            <person name="Armero A."/>
            <person name="Issali A.E."/>
            <person name="Liu N."/>
            <person name="Peng M."/>
            <person name="Yang Y."/>
        </authorList>
    </citation>
    <scope>NUCLEOTIDE SEQUENCE</scope>
    <source>
        <tissue evidence="2">Spear leaf of Hainan Tall coconut</tissue>
    </source>
</reference>
<sequence>MAFRYRSISSPALSFIKSSMRKPGSPLSPNLPTRPIPSFSRHDLSYRVPRVMGSLQSLRPFHSAVSSARLTSQLGMDSRAGSRSLSQGTLCSSDPGV</sequence>
<feature type="region of interest" description="Disordered" evidence="1">
    <location>
        <begin position="19"/>
        <end position="39"/>
    </location>
</feature>
<evidence type="ECO:0000256" key="1">
    <source>
        <dbReference type="SAM" id="MobiDB-lite"/>
    </source>
</evidence>
<comment type="caution">
    <text evidence="2">The sequence shown here is derived from an EMBL/GenBank/DDBJ whole genome shotgun (WGS) entry which is preliminary data.</text>
</comment>
<dbReference type="PANTHER" id="PTHR33156">
    <property type="entry name" value="OS02G0230000 PROTEIN"/>
    <property type="match status" value="1"/>
</dbReference>
<gene>
    <name evidence="2" type="ORF">COCNU_14G002820</name>
</gene>
<name>A0A8K0IUA0_COCNU</name>
<keyword evidence="3" id="KW-1185">Reference proteome</keyword>
<reference evidence="2" key="2">
    <citation type="submission" date="2019-07" db="EMBL/GenBank/DDBJ databases">
        <authorList>
            <person name="Yang Y."/>
            <person name="Bocs S."/>
            <person name="Baudouin L."/>
        </authorList>
    </citation>
    <scope>NUCLEOTIDE SEQUENCE</scope>
    <source>
        <tissue evidence="2">Spear leaf of Hainan Tall coconut</tissue>
    </source>
</reference>
<dbReference type="InterPro" id="IPR043459">
    <property type="entry name" value="NFD6/NOXY2-like"/>
</dbReference>
<dbReference type="PANTHER" id="PTHR33156:SF39">
    <property type="entry name" value="PROTEIN NONRESPONDING TO OXYLIPINS 2, MITOCHONDRIAL"/>
    <property type="match status" value="1"/>
</dbReference>
<organism evidence="2 3">
    <name type="scientific">Cocos nucifera</name>
    <name type="common">Coconut palm</name>
    <dbReference type="NCBI Taxonomy" id="13894"/>
    <lineage>
        <taxon>Eukaryota</taxon>
        <taxon>Viridiplantae</taxon>
        <taxon>Streptophyta</taxon>
        <taxon>Embryophyta</taxon>
        <taxon>Tracheophyta</taxon>
        <taxon>Spermatophyta</taxon>
        <taxon>Magnoliopsida</taxon>
        <taxon>Liliopsida</taxon>
        <taxon>Arecaceae</taxon>
        <taxon>Arecoideae</taxon>
        <taxon>Cocoseae</taxon>
        <taxon>Attaleinae</taxon>
        <taxon>Cocos</taxon>
    </lineage>
</organism>
<feature type="region of interest" description="Disordered" evidence="1">
    <location>
        <begin position="74"/>
        <end position="97"/>
    </location>
</feature>
<evidence type="ECO:0000313" key="2">
    <source>
        <dbReference type="EMBL" id="KAG1367814.1"/>
    </source>
</evidence>